<name>A0A4C1SBU7_EUMVA</name>
<organism evidence="2 3">
    <name type="scientific">Eumeta variegata</name>
    <name type="common">Bagworm moth</name>
    <name type="synonym">Eumeta japonica</name>
    <dbReference type="NCBI Taxonomy" id="151549"/>
    <lineage>
        <taxon>Eukaryota</taxon>
        <taxon>Metazoa</taxon>
        <taxon>Ecdysozoa</taxon>
        <taxon>Arthropoda</taxon>
        <taxon>Hexapoda</taxon>
        <taxon>Insecta</taxon>
        <taxon>Pterygota</taxon>
        <taxon>Neoptera</taxon>
        <taxon>Endopterygota</taxon>
        <taxon>Lepidoptera</taxon>
        <taxon>Glossata</taxon>
        <taxon>Ditrysia</taxon>
        <taxon>Tineoidea</taxon>
        <taxon>Psychidae</taxon>
        <taxon>Oiketicinae</taxon>
        <taxon>Eumeta</taxon>
    </lineage>
</organism>
<gene>
    <name evidence="2" type="primary">wdn</name>
    <name evidence="2" type="ORF">EVAR_100763_1</name>
</gene>
<dbReference type="STRING" id="151549.A0A4C1SBU7"/>
<proteinExistence type="predicted"/>
<evidence type="ECO:0000313" key="3">
    <source>
        <dbReference type="Proteomes" id="UP000299102"/>
    </source>
</evidence>
<reference evidence="2 3" key="1">
    <citation type="journal article" date="2019" name="Commun. Biol.">
        <title>The bagworm genome reveals a unique fibroin gene that provides high tensile strength.</title>
        <authorList>
            <person name="Kono N."/>
            <person name="Nakamura H."/>
            <person name="Ohtoshi R."/>
            <person name="Tomita M."/>
            <person name="Numata K."/>
            <person name="Arakawa K."/>
        </authorList>
    </citation>
    <scope>NUCLEOTIDE SEQUENCE [LARGE SCALE GENOMIC DNA]</scope>
</reference>
<protein>
    <submittedName>
        <fullName evidence="2">Serendipity locus protein H-1</fullName>
    </submittedName>
</protein>
<comment type="caution">
    <text evidence="2">The sequence shown here is derived from an EMBL/GenBank/DDBJ whole genome shotgun (WGS) entry which is preliminary data.</text>
</comment>
<dbReference type="Proteomes" id="UP000299102">
    <property type="component" value="Unassembled WGS sequence"/>
</dbReference>
<keyword evidence="3" id="KW-1185">Reference proteome</keyword>
<feature type="region of interest" description="Disordered" evidence="1">
    <location>
        <begin position="25"/>
        <end position="64"/>
    </location>
</feature>
<dbReference type="EMBL" id="BGZK01003283">
    <property type="protein sequence ID" value="GBO99523.1"/>
    <property type="molecule type" value="Genomic_DNA"/>
</dbReference>
<dbReference type="OrthoDB" id="3437960at2759"/>
<evidence type="ECO:0000313" key="2">
    <source>
        <dbReference type="EMBL" id="GBO99523.1"/>
    </source>
</evidence>
<evidence type="ECO:0000256" key="1">
    <source>
        <dbReference type="SAM" id="MobiDB-lite"/>
    </source>
</evidence>
<sequence length="151" mass="17400">MPKQVQQVPPPLIIKKEFIEPKSEVNPLLIDQQQSQQEHQQKLNQQRSPQQVQQRLQSQQQQQQQTKVAFTDLHCLSITSAEELIMEQALEMEECGLFKATLPTDVDHLTLSNFADTDNAISSDSMADLHFKIKEEHHDMDLKLKTEELGK</sequence>
<feature type="compositionally biased region" description="Low complexity" evidence="1">
    <location>
        <begin position="32"/>
        <end position="64"/>
    </location>
</feature>
<accession>A0A4C1SBU7</accession>
<dbReference type="AlphaFoldDB" id="A0A4C1SBU7"/>